<reference evidence="1 2" key="1">
    <citation type="submission" date="2019-03" db="EMBL/GenBank/DDBJ databases">
        <title>Single cell metagenomics reveals metabolic interactions within the superorganism composed of flagellate Streblomastix strix and complex community of Bacteroidetes bacteria on its surface.</title>
        <authorList>
            <person name="Treitli S.C."/>
            <person name="Kolisko M."/>
            <person name="Husnik F."/>
            <person name="Keeling P."/>
            <person name="Hampl V."/>
        </authorList>
    </citation>
    <scope>NUCLEOTIDE SEQUENCE [LARGE SCALE GENOMIC DNA]</scope>
    <source>
        <strain evidence="1">ST1C</strain>
    </source>
</reference>
<feature type="non-terminal residue" evidence="1">
    <location>
        <position position="1"/>
    </location>
</feature>
<dbReference type="Proteomes" id="UP000324800">
    <property type="component" value="Unassembled WGS sequence"/>
</dbReference>
<dbReference type="EMBL" id="SNRW01011614">
    <property type="protein sequence ID" value="KAA6374918.1"/>
    <property type="molecule type" value="Genomic_DNA"/>
</dbReference>
<gene>
    <name evidence="1" type="ORF">EZS28_029552</name>
</gene>
<proteinExistence type="predicted"/>
<comment type="caution">
    <text evidence="1">The sequence shown here is derived from an EMBL/GenBank/DDBJ whole genome shotgun (WGS) entry which is preliminary data.</text>
</comment>
<evidence type="ECO:0000313" key="1">
    <source>
        <dbReference type="EMBL" id="KAA6374918.1"/>
    </source>
</evidence>
<accession>A0A5J4UWU6</accession>
<organism evidence="1 2">
    <name type="scientific">Streblomastix strix</name>
    <dbReference type="NCBI Taxonomy" id="222440"/>
    <lineage>
        <taxon>Eukaryota</taxon>
        <taxon>Metamonada</taxon>
        <taxon>Preaxostyla</taxon>
        <taxon>Oxymonadida</taxon>
        <taxon>Streblomastigidae</taxon>
        <taxon>Streblomastix</taxon>
    </lineage>
</organism>
<evidence type="ECO:0000313" key="2">
    <source>
        <dbReference type="Proteomes" id="UP000324800"/>
    </source>
</evidence>
<name>A0A5J4UWU6_9EUKA</name>
<dbReference type="AlphaFoldDB" id="A0A5J4UWU6"/>
<protein>
    <submittedName>
        <fullName evidence="1">Uncharacterized protein</fullName>
    </submittedName>
</protein>
<sequence length="53" mass="6129">RCATIHTNASNDGWRATLKTQQFEKRIAWGHWKTVKLTSSNQSELLDILLTMK</sequence>